<feature type="transmembrane region" description="Helical" evidence="11">
    <location>
        <begin position="101"/>
        <end position="121"/>
    </location>
</feature>
<keyword evidence="6 11" id="KW-0133">Cell shape</keyword>
<dbReference type="PANTHER" id="PTHR30474">
    <property type="entry name" value="CELL CYCLE PROTEIN"/>
    <property type="match status" value="1"/>
</dbReference>
<dbReference type="Proteomes" id="UP001138802">
    <property type="component" value="Unassembled WGS sequence"/>
</dbReference>
<feature type="transmembrane region" description="Helical" evidence="11">
    <location>
        <begin position="365"/>
        <end position="386"/>
    </location>
</feature>
<dbReference type="HAMAP" id="MF_02079">
    <property type="entry name" value="PGT_RodA"/>
    <property type="match status" value="1"/>
</dbReference>
<keyword evidence="11" id="KW-0997">Cell inner membrane</keyword>
<reference evidence="12 13" key="1">
    <citation type="journal article" date="2020" name="Microorganisms">
        <title>Osmotic Adaptation and Compatible Solute Biosynthesis of Phototrophic Bacteria as Revealed from Genome Analyses.</title>
        <authorList>
            <person name="Imhoff J.F."/>
            <person name="Rahn T."/>
            <person name="Kunzel S."/>
            <person name="Keller A."/>
            <person name="Neulinger S.C."/>
        </authorList>
    </citation>
    <scope>NUCLEOTIDE SEQUENCE [LARGE SCALE GENOMIC DNA]</scope>
    <source>
        <strain evidence="12 13">DSM 21303</strain>
    </source>
</reference>
<dbReference type="EMBL" id="NRSD01000029">
    <property type="protein sequence ID" value="MBK1646617.1"/>
    <property type="molecule type" value="Genomic_DNA"/>
</dbReference>
<dbReference type="GO" id="GO:0015648">
    <property type="term" value="F:lipid-linked peptidoglycan transporter activity"/>
    <property type="evidence" value="ECO:0007669"/>
    <property type="project" value="TreeGrafter"/>
</dbReference>
<dbReference type="GO" id="GO:0009252">
    <property type="term" value="P:peptidoglycan biosynthetic process"/>
    <property type="evidence" value="ECO:0007669"/>
    <property type="project" value="UniProtKB-UniRule"/>
</dbReference>
<comment type="function">
    <text evidence="11">Peptidoglycan polymerase that is essential for cell wall elongation.</text>
</comment>
<feature type="transmembrane region" description="Helical" evidence="11">
    <location>
        <begin position="164"/>
        <end position="183"/>
    </location>
</feature>
<feature type="transmembrane region" description="Helical" evidence="11">
    <location>
        <begin position="46"/>
        <end position="66"/>
    </location>
</feature>
<evidence type="ECO:0000313" key="12">
    <source>
        <dbReference type="EMBL" id="MBK1646617.1"/>
    </source>
</evidence>
<feature type="transmembrane region" description="Helical" evidence="11">
    <location>
        <begin position="78"/>
        <end position="95"/>
    </location>
</feature>
<evidence type="ECO:0000256" key="6">
    <source>
        <dbReference type="ARBA" id="ARBA00022960"/>
    </source>
</evidence>
<dbReference type="InterPro" id="IPR011923">
    <property type="entry name" value="RodA/MrdB"/>
</dbReference>
<protein>
    <recommendedName>
        <fullName evidence="11">Peptidoglycan glycosyltransferase MrdB</fullName>
        <shortName evidence="11">PGT</shortName>
        <ecNumber evidence="11">2.4.99.28</ecNumber>
    </recommendedName>
    <alternativeName>
        <fullName evidence="11">Cell elongation protein RodA</fullName>
    </alternativeName>
    <alternativeName>
        <fullName evidence="11">Cell wall polymerase</fullName>
    </alternativeName>
    <alternativeName>
        <fullName evidence="11">Peptidoglycan polymerase</fullName>
        <shortName evidence="11">PG polymerase</shortName>
    </alternativeName>
</protein>
<keyword evidence="4 11" id="KW-0808">Transferase</keyword>
<evidence type="ECO:0000256" key="3">
    <source>
        <dbReference type="ARBA" id="ARBA00022676"/>
    </source>
</evidence>
<keyword evidence="7 11" id="KW-0573">Peptidoglycan synthesis</keyword>
<keyword evidence="13" id="KW-1185">Reference proteome</keyword>
<name>A0A9X0WKU5_9GAMM</name>
<feature type="transmembrane region" description="Helical" evidence="11">
    <location>
        <begin position="299"/>
        <end position="320"/>
    </location>
</feature>
<dbReference type="GO" id="GO:0005886">
    <property type="term" value="C:plasma membrane"/>
    <property type="evidence" value="ECO:0007669"/>
    <property type="project" value="UniProtKB-SubCell"/>
</dbReference>
<evidence type="ECO:0000313" key="13">
    <source>
        <dbReference type="Proteomes" id="UP001138802"/>
    </source>
</evidence>
<dbReference type="InterPro" id="IPR018365">
    <property type="entry name" value="Cell_cycle_FtsW-rel_CS"/>
</dbReference>
<dbReference type="GO" id="GO:0051301">
    <property type="term" value="P:cell division"/>
    <property type="evidence" value="ECO:0007669"/>
    <property type="project" value="InterPro"/>
</dbReference>
<dbReference type="NCBIfam" id="TIGR02210">
    <property type="entry name" value="rodA_shape"/>
    <property type="match status" value="1"/>
</dbReference>
<dbReference type="GO" id="GO:0032153">
    <property type="term" value="C:cell division site"/>
    <property type="evidence" value="ECO:0007669"/>
    <property type="project" value="TreeGrafter"/>
</dbReference>
<feature type="transmembrane region" description="Helical" evidence="11">
    <location>
        <begin position="332"/>
        <end position="359"/>
    </location>
</feature>
<dbReference type="GO" id="GO:0008955">
    <property type="term" value="F:peptidoglycan glycosyltransferase activity"/>
    <property type="evidence" value="ECO:0007669"/>
    <property type="project" value="UniProtKB-UniRule"/>
</dbReference>
<dbReference type="PROSITE" id="PS00428">
    <property type="entry name" value="FTSW_RODA_SPOVE"/>
    <property type="match status" value="1"/>
</dbReference>
<dbReference type="GO" id="GO:0008360">
    <property type="term" value="P:regulation of cell shape"/>
    <property type="evidence" value="ECO:0007669"/>
    <property type="project" value="UniProtKB-KW"/>
</dbReference>
<keyword evidence="3 11" id="KW-0328">Glycosyltransferase</keyword>
<evidence type="ECO:0000256" key="9">
    <source>
        <dbReference type="ARBA" id="ARBA00023136"/>
    </source>
</evidence>
<evidence type="ECO:0000256" key="7">
    <source>
        <dbReference type="ARBA" id="ARBA00022984"/>
    </source>
</evidence>
<comment type="similarity">
    <text evidence="11">Belongs to the SEDS family. MrdB/RodA subfamily.</text>
</comment>
<accession>A0A9X0WKU5</accession>
<evidence type="ECO:0000256" key="10">
    <source>
        <dbReference type="ARBA" id="ARBA00023316"/>
    </source>
</evidence>
<evidence type="ECO:0000256" key="2">
    <source>
        <dbReference type="ARBA" id="ARBA00022475"/>
    </source>
</evidence>
<proteinExistence type="inferred from homology"/>
<comment type="caution">
    <text evidence="12">The sequence shown here is derived from an EMBL/GenBank/DDBJ whole genome shotgun (WGS) entry which is preliminary data.</text>
</comment>
<organism evidence="12 13">
    <name type="scientific">Thiocapsa imhoffii</name>
    <dbReference type="NCBI Taxonomy" id="382777"/>
    <lineage>
        <taxon>Bacteria</taxon>
        <taxon>Pseudomonadati</taxon>
        <taxon>Pseudomonadota</taxon>
        <taxon>Gammaproteobacteria</taxon>
        <taxon>Chromatiales</taxon>
        <taxon>Chromatiaceae</taxon>
        <taxon>Thiocapsa</taxon>
    </lineage>
</organism>
<comment type="pathway">
    <text evidence="11">Cell wall biogenesis; peptidoglycan biosynthesis.</text>
</comment>
<keyword evidence="8 11" id="KW-1133">Transmembrane helix</keyword>
<feature type="transmembrane region" description="Helical" evidence="11">
    <location>
        <begin position="195"/>
        <end position="228"/>
    </location>
</feature>
<dbReference type="EC" id="2.4.99.28" evidence="11"/>
<evidence type="ECO:0000256" key="1">
    <source>
        <dbReference type="ARBA" id="ARBA00004141"/>
    </source>
</evidence>
<keyword evidence="5 11" id="KW-0812">Transmembrane</keyword>
<evidence type="ECO:0000256" key="8">
    <source>
        <dbReference type="ARBA" id="ARBA00022989"/>
    </source>
</evidence>
<keyword evidence="2 11" id="KW-1003">Cell membrane</keyword>
<sequence length="394" mass="43149">MPTCSVRPWRRKTRRGQVARTNHRALSELARDHGDRGPWYRLHLDAPLLLALLLLCAFGLVVLYGASDQDLATVERQLIRLGIASLFMIALAQVPPARLRVWSPVLYGVGVLMLIAVLLVGDVGKGAQRWLDLRVIRFQPSELLKLAVPMMLAWMLSARRLPPTLPWVVLATVLTLIPVILIAKQPDLGTSILVASAGVMVLFVAGLSWWMILALAVAALAVAPLVWFGLHDYQRDRVLTFLNPEMDPLGAGYHIIQSKIAIGSGGIDGKGWLNGTQSHLEFLPERSTDFIFAVIGEEFGFTGILVLLAIYLFIILRGLLIAARAEDRFGRLLAGSLTLVFFVYVFVNTGMVTGLLPVVGVPLPLISYGGTSMVTLMAGFGIIMAVQTHRIRPL</sequence>
<dbReference type="PANTHER" id="PTHR30474:SF1">
    <property type="entry name" value="PEPTIDOGLYCAN GLYCOSYLTRANSFERASE MRDB"/>
    <property type="match status" value="1"/>
</dbReference>
<evidence type="ECO:0000256" key="11">
    <source>
        <dbReference type="HAMAP-Rule" id="MF_02079"/>
    </source>
</evidence>
<evidence type="ECO:0000256" key="5">
    <source>
        <dbReference type="ARBA" id="ARBA00022692"/>
    </source>
</evidence>
<comment type="subcellular location">
    <subcellularLocation>
        <location evidence="11">Cell inner membrane</location>
        <topology evidence="11">Multi-pass membrane protein</topology>
    </subcellularLocation>
    <subcellularLocation>
        <location evidence="1">Membrane</location>
        <topology evidence="1">Multi-pass membrane protein</topology>
    </subcellularLocation>
</comment>
<dbReference type="Pfam" id="PF01098">
    <property type="entry name" value="FTSW_RODA_SPOVE"/>
    <property type="match status" value="1"/>
</dbReference>
<dbReference type="GO" id="GO:0071555">
    <property type="term" value="P:cell wall organization"/>
    <property type="evidence" value="ECO:0007669"/>
    <property type="project" value="UniProtKB-KW"/>
</dbReference>
<gene>
    <name evidence="11" type="primary">mrdB</name>
    <name evidence="11" type="synonym">rodA</name>
    <name evidence="12" type="ORF">CKO25_18635</name>
</gene>
<keyword evidence="10 11" id="KW-0961">Cell wall biogenesis/degradation</keyword>
<keyword evidence="9 11" id="KW-0472">Membrane</keyword>
<evidence type="ECO:0000256" key="4">
    <source>
        <dbReference type="ARBA" id="ARBA00022679"/>
    </source>
</evidence>
<dbReference type="AlphaFoldDB" id="A0A9X0WKU5"/>
<comment type="catalytic activity">
    <reaction evidence="11">
        <text>[GlcNAc-(1-&gt;4)-Mur2Ac(oyl-L-Ala-gamma-D-Glu-L-Lys-D-Ala-D-Ala)](n)-di-trans,octa-cis-undecaprenyl diphosphate + beta-D-GlcNAc-(1-&gt;4)-Mur2Ac(oyl-L-Ala-gamma-D-Glu-L-Lys-D-Ala-D-Ala)-di-trans,octa-cis-undecaprenyl diphosphate = [GlcNAc-(1-&gt;4)-Mur2Ac(oyl-L-Ala-gamma-D-Glu-L-Lys-D-Ala-D-Ala)](n+1)-di-trans,octa-cis-undecaprenyl diphosphate + di-trans,octa-cis-undecaprenyl diphosphate + H(+)</text>
        <dbReference type="Rhea" id="RHEA:23708"/>
        <dbReference type="Rhea" id="RHEA-COMP:9602"/>
        <dbReference type="Rhea" id="RHEA-COMP:9603"/>
        <dbReference type="ChEBI" id="CHEBI:15378"/>
        <dbReference type="ChEBI" id="CHEBI:58405"/>
        <dbReference type="ChEBI" id="CHEBI:60033"/>
        <dbReference type="ChEBI" id="CHEBI:78435"/>
        <dbReference type="EC" id="2.4.99.28"/>
    </reaction>
</comment>
<dbReference type="InterPro" id="IPR001182">
    <property type="entry name" value="FtsW/RodA"/>
</dbReference>